<proteinExistence type="predicted"/>
<dbReference type="RefSeq" id="WP_120714243.1">
    <property type="nucleotide sequence ID" value="NZ_RBCJ01000006.1"/>
</dbReference>
<dbReference type="PRINTS" id="PR01955">
    <property type="entry name" value="LANCFRANKIA"/>
</dbReference>
<comment type="caution">
    <text evidence="2">The sequence shown here is derived from an EMBL/GenBank/DDBJ whole genome shotgun (WGS) entry which is preliminary data.</text>
</comment>
<feature type="binding site" evidence="1">
    <location>
        <position position="313"/>
    </location>
    <ligand>
        <name>Zn(2+)</name>
        <dbReference type="ChEBI" id="CHEBI:29105"/>
    </ligand>
</feature>
<feature type="binding site" evidence="1">
    <location>
        <position position="314"/>
    </location>
    <ligand>
        <name>Zn(2+)</name>
        <dbReference type="ChEBI" id="CHEBI:29105"/>
    </ligand>
</feature>
<dbReference type="OrthoDB" id="6313827at2"/>
<dbReference type="PRINTS" id="PR01950">
    <property type="entry name" value="LANCSUPER"/>
</dbReference>
<dbReference type="AlphaFoldDB" id="A0A3B0BZW4"/>
<dbReference type="Pfam" id="PF05147">
    <property type="entry name" value="LANC_like"/>
    <property type="match status" value="1"/>
</dbReference>
<reference evidence="2 3" key="1">
    <citation type="submission" date="2018-10" db="EMBL/GenBank/DDBJ databases">
        <title>Ulvibacterium marinum gen. nov., sp. nov., a novel marine bacterium of the family Flavobacteriaceae, isolated from a culture of the green alga Ulva prolifera.</title>
        <authorList>
            <person name="Zhang Z."/>
        </authorList>
    </citation>
    <scope>NUCLEOTIDE SEQUENCE [LARGE SCALE GENOMIC DNA]</scope>
    <source>
        <strain evidence="2 3">CCMM003</strain>
    </source>
</reference>
<dbReference type="CDD" id="cd04793">
    <property type="entry name" value="LanC"/>
    <property type="match status" value="1"/>
</dbReference>
<dbReference type="SMART" id="SM01260">
    <property type="entry name" value="LANC_like"/>
    <property type="match status" value="1"/>
</dbReference>
<gene>
    <name evidence="2" type="ORF">D7Z94_24260</name>
</gene>
<keyword evidence="1" id="KW-0479">Metal-binding</keyword>
<organism evidence="2 3">
    <name type="scientific">Ulvibacterium marinum</name>
    <dbReference type="NCBI Taxonomy" id="2419782"/>
    <lineage>
        <taxon>Bacteria</taxon>
        <taxon>Pseudomonadati</taxon>
        <taxon>Bacteroidota</taxon>
        <taxon>Flavobacteriia</taxon>
        <taxon>Flavobacteriales</taxon>
        <taxon>Flavobacteriaceae</taxon>
        <taxon>Ulvibacterium</taxon>
    </lineage>
</organism>
<dbReference type="EMBL" id="RBCJ01000006">
    <property type="protein sequence ID" value="RKN76896.1"/>
    <property type="molecule type" value="Genomic_DNA"/>
</dbReference>
<dbReference type="InterPro" id="IPR033889">
    <property type="entry name" value="LanC"/>
</dbReference>
<evidence type="ECO:0000256" key="1">
    <source>
        <dbReference type="PIRSR" id="PIRSR607822-1"/>
    </source>
</evidence>
<dbReference type="GO" id="GO:0046872">
    <property type="term" value="F:metal ion binding"/>
    <property type="evidence" value="ECO:0007669"/>
    <property type="project" value="UniProtKB-KW"/>
</dbReference>
<evidence type="ECO:0000313" key="2">
    <source>
        <dbReference type="EMBL" id="RKN76896.1"/>
    </source>
</evidence>
<dbReference type="InterPro" id="IPR007822">
    <property type="entry name" value="LANC-like"/>
</dbReference>
<feature type="binding site" evidence="1">
    <location>
        <position position="263"/>
    </location>
    <ligand>
        <name>Zn(2+)</name>
        <dbReference type="ChEBI" id="CHEBI:29105"/>
    </ligand>
</feature>
<sequence length="404" mass="45869">MIHDNTLEDQLQKIAEAIRDHYGKENDIGVLSGLSGMALFCFYYAKYLDDDSFSDVGVEIISDCIKKINEGYSYPTYCTGIAGFGWAVQHLTKEEFLSLDCDDLLGQFDEYLYTQMKSDLAVGYYDYLHGAIGQGHYFLSRYQNTENTDLKLRYRSYLDELIKTLEKLSISNGKTLKWESTLDVKNGSRGVNLGLSHGITSILNFAARLYKFDVFKESTRKIIIGSANYIFDVEDKRPENLSLFPFRVETDAPLEYNSRLAWCYGDLGIGLSLLYAANSLVDGSMKNHALEILNHTTKRKSPDDTQVKDAGFCHGSYGNAHIYQKLWENTKHESFKELVDFWIADGIQKAIYEDGHAGYKQWNVPVQSWTPRLSLLDGVAGIGLVIIDYLSEEPNSWDECLMIS</sequence>
<dbReference type="GO" id="GO:0031179">
    <property type="term" value="P:peptide modification"/>
    <property type="evidence" value="ECO:0007669"/>
    <property type="project" value="InterPro"/>
</dbReference>
<keyword evidence="3" id="KW-1185">Reference proteome</keyword>
<evidence type="ECO:0008006" key="4">
    <source>
        <dbReference type="Google" id="ProtNLM"/>
    </source>
</evidence>
<evidence type="ECO:0000313" key="3">
    <source>
        <dbReference type="Proteomes" id="UP000276603"/>
    </source>
</evidence>
<dbReference type="Gene3D" id="1.50.10.20">
    <property type="match status" value="1"/>
</dbReference>
<dbReference type="SUPFAM" id="SSF158745">
    <property type="entry name" value="LanC-like"/>
    <property type="match status" value="1"/>
</dbReference>
<protein>
    <recommendedName>
        <fullName evidence="4">Lanthionine synthetase</fullName>
    </recommendedName>
</protein>
<keyword evidence="1" id="KW-0862">Zinc</keyword>
<accession>A0A3B0BZW4</accession>
<dbReference type="Proteomes" id="UP000276603">
    <property type="component" value="Unassembled WGS sequence"/>
</dbReference>
<name>A0A3B0BZW4_9FLAO</name>